<dbReference type="Proteomes" id="UP000478052">
    <property type="component" value="Unassembled WGS sequence"/>
</dbReference>
<accession>A0A6G0YJH2</accession>
<evidence type="ECO:0000259" key="2">
    <source>
        <dbReference type="Pfam" id="PF21789"/>
    </source>
</evidence>
<protein>
    <submittedName>
        <fullName evidence="3">THAP-type domain-containing protein</fullName>
    </submittedName>
</protein>
<dbReference type="InterPro" id="IPR048367">
    <property type="entry name" value="TNP-like_RNaseH_C"/>
</dbReference>
<sequence>MIILPHYPTLFVGHKCIVVEQVLQKLRAINKNLFPIDNIDVIEVYSDKFSETCLSDSDCQLDNQKHKFFAGNFKSINNIESPNSRLKYWISSKNEHMNTKIIVKTLTFNGTAANSSIATNLGVQLLFPDPKPYFEHPETKQKEHLFLDLAHMLKLCRNILGDWKILYDKDKNPIKWDYFINIKQFFDNVFKTGILDFFLTYKISRDHLEMFFSAIRVKGGFSNNPTASQFEAAYKRFIVNNEIKTSNGANYFLYKIKEESEEKQITGDLVSLSPNEIQYIGDVVEYIADFVIRKISKKMSCLNCITAITKNNDDNAFSLIQVKSRGGLIKLSQDVVVLCKTAEHIFKLYQN</sequence>
<dbReference type="PANTHER" id="PTHR47577:SF2">
    <property type="entry name" value="THAP DOMAIN CONTAINING 9"/>
    <property type="match status" value="1"/>
</dbReference>
<evidence type="ECO:0000313" key="4">
    <source>
        <dbReference type="Proteomes" id="UP000478052"/>
    </source>
</evidence>
<dbReference type="InterPro" id="IPR048366">
    <property type="entry name" value="TNP-like_GBD"/>
</dbReference>
<organism evidence="3 4">
    <name type="scientific">Aphis craccivora</name>
    <name type="common">Cowpea aphid</name>
    <dbReference type="NCBI Taxonomy" id="307492"/>
    <lineage>
        <taxon>Eukaryota</taxon>
        <taxon>Metazoa</taxon>
        <taxon>Ecdysozoa</taxon>
        <taxon>Arthropoda</taxon>
        <taxon>Hexapoda</taxon>
        <taxon>Insecta</taxon>
        <taxon>Pterygota</taxon>
        <taxon>Neoptera</taxon>
        <taxon>Paraneoptera</taxon>
        <taxon>Hemiptera</taxon>
        <taxon>Sternorrhyncha</taxon>
        <taxon>Aphidomorpha</taxon>
        <taxon>Aphidoidea</taxon>
        <taxon>Aphididae</taxon>
        <taxon>Aphidini</taxon>
        <taxon>Aphis</taxon>
        <taxon>Aphis</taxon>
    </lineage>
</organism>
<evidence type="ECO:0000259" key="1">
    <source>
        <dbReference type="Pfam" id="PF21788"/>
    </source>
</evidence>
<feature type="domain" description="Transposable element P transposase-like GTP-binding insertion" evidence="1">
    <location>
        <begin position="150"/>
        <end position="187"/>
    </location>
</feature>
<dbReference type="PANTHER" id="PTHR47577">
    <property type="entry name" value="THAP DOMAIN-CONTAINING PROTEIN 6"/>
    <property type="match status" value="1"/>
</dbReference>
<reference evidence="3 4" key="1">
    <citation type="submission" date="2019-08" db="EMBL/GenBank/DDBJ databases">
        <title>Whole genome of Aphis craccivora.</title>
        <authorList>
            <person name="Voronova N.V."/>
            <person name="Shulinski R.S."/>
            <person name="Bandarenka Y.V."/>
            <person name="Zhorov D.G."/>
            <person name="Warner D."/>
        </authorList>
    </citation>
    <scope>NUCLEOTIDE SEQUENCE [LARGE SCALE GENOMIC DNA]</scope>
    <source>
        <strain evidence="3">180601</strain>
        <tissue evidence="3">Whole Body</tissue>
    </source>
</reference>
<gene>
    <name evidence="3" type="ORF">FWK35_00019605</name>
</gene>
<evidence type="ECO:0000313" key="3">
    <source>
        <dbReference type="EMBL" id="KAF0756817.1"/>
    </source>
</evidence>
<keyword evidence="4" id="KW-1185">Reference proteome</keyword>
<dbReference type="Pfam" id="PF21788">
    <property type="entry name" value="TNP-like_GBD"/>
    <property type="match status" value="1"/>
</dbReference>
<dbReference type="OrthoDB" id="7615032at2759"/>
<dbReference type="EMBL" id="VUJU01003751">
    <property type="protein sequence ID" value="KAF0756817.1"/>
    <property type="molecule type" value="Genomic_DNA"/>
</dbReference>
<dbReference type="AlphaFoldDB" id="A0A6G0YJH2"/>
<feature type="domain" description="Transposable element P transposase-like RNase H C-terminal" evidence="2">
    <location>
        <begin position="201"/>
        <end position="235"/>
    </location>
</feature>
<name>A0A6G0YJH2_APHCR</name>
<dbReference type="Pfam" id="PF21789">
    <property type="entry name" value="TNP-like_RNaseH_C"/>
    <property type="match status" value="1"/>
</dbReference>
<comment type="caution">
    <text evidence="3">The sequence shown here is derived from an EMBL/GenBank/DDBJ whole genome shotgun (WGS) entry which is preliminary data.</text>
</comment>
<proteinExistence type="predicted"/>